<sequence>MSDATNLRVLLVDDQPLIRLGFRLVLEGAGIDIVGEASDGEQGLEFARQLQPDVVLMDVRMPVMNGIDATGYICQSTSAKVIILTTFDIDEYAFAGLRAGASAFLLKDAQPEELVKAVCSVVKGDSIVAPRMTARLIEEYTKTKKVDGYIPNPLYSKEVALLTPREKDTVLAIACGLSNTEIAQKFFVSEATVKSHVSSVLSKLNLRDRVQVAVFAYESGLVQPGGNSSA</sequence>
<dbReference type="InterPro" id="IPR001789">
    <property type="entry name" value="Sig_transdc_resp-reg_receiver"/>
</dbReference>
<evidence type="ECO:0000313" key="8">
    <source>
        <dbReference type="EMBL" id="GAA4801201.1"/>
    </source>
</evidence>
<dbReference type="InterPro" id="IPR016032">
    <property type="entry name" value="Sig_transdc_resp-reg_C-effctor"/>
</dbReference>
<dbReference type="Pfam" id="PF00072">
    <property type="entry name" value="Response_reg"/>
    <property type="match status" value="1"/>
</dbReference>
<keyword evidence="9" id="KW-1185">Reference proteome</keyword>
<evidence type="ECO:0000256" key="2">
    <source>
        <dbReference type="ARBA" id="ARBA00023015"/>
    </source>
</evidence>
<protein>
    <submittedName>
        <fullName evidence="8">Response regulator transcription factor</fullName>
    </submittedName>
</protein>
<evidence type="ECO:0000256" key="3">
    <source>
        <dbReference type="ARBA" id="ARBA00023125"/>
    </source>
</evidence>
<dbReference type="CDD" id="cd06170">
    <property type="entry name" value="LuxR_C_like"/>
    <property type="match status" value="1"/>
</dbReference>
<keyword evidence="1 5" id="KW-0597">Phosphoprotein</keyword>
<evidence type="ECO:0000256" key="4">
    <source>
        <dbReference type="ARBA" id="ARBA00023163"/>
    </source>
</evidence>
<feature type="domain" description="Response regulatory" evidence="7">
    <location>
        <begin position="8"/>
        <end position="122"/>
    </location>
</feature>
<dbReference type="Proteomes" id="UP001500187">
    <property type="component" value="Unassembled WGS sequence"/>
</dbReference>
<evidence type="ECO:0000256" key="5">
    <source>
        <dbReference type="PROSITE-ProRule" id="PRU00169"/>
    </source>
</evidence>
<dbReference type="Pfam" id="PF00196">
    <property type="entry name" value="GerE"/>
    <property type="match status" value="1"/>
</dbReference>
<evidence type="ECO:0000256" key="1">
    <source>
        <dbReference type="ARBA" id="ARBA00022553"/>
    </source>
</evidence>
<evidence type="ECO:0000313" key="9">
    <source>
        <dbReference type="Proteomes" id="UP001500187"/>
    </source>
</evidence>
<feature type="modified residue" description="4-aspartylphosphate" evidence="5">
    <location>
        <position position="58"/>
    </location>
</feature>
<dbReference type="InterPro" id="IPR058245">
    <property type="entry name" value="NreC/VraR/RcsB-like_REC"/>
</dbReference>
<feature type="domain" description="HTH luxR-type" evidence="6">
    <location>
        <begin position="155"/>
        <end position="220"/>
    </location>
</feature>
<evidence type="ECO:0000259" key="7">
    <source>
        <dbReference type="PROSITE" id="PS50110"/>
    </source>
</evidence>
<comment type="caution">
    <text evidence="8">The sequence shown here is derived from an EMBL/GenBank/DDBJ whole genome shotgun (WGS) entry which is preliminary data.</text>
</comment>
<dbReference type="PROSITE" id="PS50043">
    <property type="entry name" value="HTH_LUXR_2"/>
    <property type="match status" value="1"/>
</dbReference>
<dbReference type="InterPro" id="IPR039420">
    <property type="entry name" value="WalR-like"/>
</dbReference>
<organism evidence="8 9">
    <name type="scientific">Rothia endophytica</name>
    <dbReference type="NCBI Taxonomy" id="1324766"/>
    <lineage>
        <taxon>Bacteria</taxon>
        <taxon>Bacillati</taxon>
        <taxon>Actinomycetota</taxon>
        <taxon>Actinomycetes</taxon>
        <taxon>Micrococcales</taxon>
        <taxon>Micrococcaceae</taxon>
        <taxon>Rothia</taxon>
    </lineage>
</organism>
<dbReference type="PROSITE" id="PS50110">
    <property type="entry name" value="RESPONSE_REGULATORY"/>
    <property type="match status" value="1"/>
</dbReference>
<dbReference type="SMART" id="SM00448">
    <property type="entry name" value="REC"/>
    <property type="match status" value="1"/>
</dbReference>
<keyword evidence="2" id="KW-0805">Transcription regulation</keyword>
<gene>
    <name evidence="8" type="ORF">GCM10023352_21770</name>
</gene>
<dbReference type="PANTHER" id="PTHR43214">
    <property type="entry name" value="TWO-COMPONENT RESPONSE REGULATOR"/>
    <property type="match status" value="1"/>
</dbReference>
<dbReference type="RefSeq" id="WP_345447551.1">
    <property type="nucleotide sequence ID" value="NZ_BAABKP010000009.1"/>
</dbReference>
<dbReference type="SUPFAM" id="SSF46894">
    <property type="entry name" value="C-terminal effector domain of the bipartite response regulators"/>
    <property type="match status" value="1"/>
</dbReference>
<dbReference type="InterPro" id="IPR000792">
    <property type="entry name" value="Tscrpt_reg_LuxR_C"/>
</dbReference>
<dbReference type="SMART" id="SM00421">
    <property type="entry name" value="HTH_LUXR"/>
    <property type="match status" value="1"/>
</dbReference>
<dbReference type="CDD" id="cd17535">
    <property type="entry name" value="REC_NarL-like"/>
    <property type="match status" value="1"/>
</dbReference>
<dbReference type="InterPro" id="IPR011006">
    <property type="entry name" value="CheY-like_superfamily"/>
</dbReference>
<dbReference type="PANTHER" id="PTHR43214:SF24">
    <property type="entry name" value="TRANSCRIPTIONAL REGULATORY PROTEIN NARL-RELATED"/>
    <property type="match status" value="1"/>
</dbReference>
<name>A0ABP9C0H2_9MICC</name>
<dbReference type="SUPFAM" id="SSF52172">
    <property type="entry name" value="CheY-like"/>
    <property type="match status" value="1"/>
</dbReference>
<reference evidence="9" key="1">
    <citation type="journal article" date="2019" name="Int. J. Syst. Evol. Microbiol.">
        <title>The Global Catalogue of Microorganisms (GCM) 10K type strain sequencing project: providing services to taxonomists for standard genome sequencing and annotation.</title>
        <authorList>
            <consortium name="The Broad Institute Genomics Platform"/>
            <consortium name="The Broad Institute Genome Sequencing Center for Infectious Disease"/>
            <person name="Wu L."/>
            <person name="Ma J."/>
        </authorList>
    </citation>
    <scope>NUCLEOTIDE SEQUENCE [LARGE SCALE GENOMIC DNA]</scope>
    <source>
        <strain evidence="9">JCM 18541</strain>
    </source>
</reference>
<dbReference type="Gene3D" id="3.40.50.2300">
    <property type="match status" value="1"/>
</dbReference>
<dbReference type="PRINTS" id="PR00038">
    <property type="entry name" value="HTHLUXR"/>
</dbReference>
<dbReference type="EMBL" id="BAABKP010000009">
    <property type="protein sequence ID" value="GAA4801201.1"/>
    <property type="molecule type" value="Genomic_DNA"/>
</dbReference>
<proteinExistence type="predicted"/>
<keyword evidence="4" id="KW-0804">Transcription</keyword>
<accession>A0ABP9C0H2</accession>
<evidence type="ECO:0000259" key="6">
    <source>
        <dbReference type="PROSITE" id="PS50043"/>
    </source>
</evidence>
<keyword evidence="3" id="KW-0238">DNA-binding</keyword>
<dbReference type="PROSITE" id="PS00622">
    <property type="entry name" value="HTH_LUXR_1"/>
    <property type="match status" value="1"/>
</dbReference>